<evidence type="ECO:0000256" key="7">
    <source>
        <dbReference type="ARBA" id="ARBA00047464"/>
    </source>
</evidence>
<dbReference type="InterPro" id="IPR000343">
    <property type="entry name" value="4pyrrol_synth_GluRdtase"/>
</dbReference>
<dbReference type="RefSeq" id="WP_076817528.1">
    <property type="nucleotide sequence ID" value="NZ_MOMC01000028.1"/>
</dbReference>
<dbReference type="UniPathway" id="UPA00251">
    <property type="reaction ID" value="UER00316"/>
</dbReference>
<dbReference type="EC" id="1.2.1.70" evidence="3 8"/>
<comment type="miscellaneous">
    <text evidence="8">During catalysis, the active site Cys acts as a nucleophile attacking the alpha-carbonyl group of tRNA-bound glutamate with the formation of a thioester intermediate between enzyme and glutamate, and the concomitant release of tRNA(Glu). The thioester intermediate is finally reduced by direct hydride transfer from NADPH, to form the product GSA.</text>
</comment>
<evidence type="ECO:0000256" key="4">
    <source>
        <dbReference type="ARBA" id="ARBA00022857"/>
    </source>
</evidence>
<evidence type="ECO:0000313" key="17">
    <source>
        <dbReference type="Proteomes" id="UP000188929"/>
    </source>
</evidence>
<comment type="pathway">
    <text evidence="1 8">Porphyrin-containing compound metabolism; protoporphyrin-IX biosynthesis; 5-aminolevulinate from L-glutamyl-tRNA(Glu): step 1/2.</text>
</comment>
<dbReference type="Proteomes" id="UP000188929">
    <property type="component" value="Unassembled WGS sequence"/>
</dbReference>
<dbReference type="SUPFAM" id="SSF69742">
    <property type="entry name" value="Glutamyl tRNA-reductase catalytic, N-terminal domain"/>
    <property type="match status" value="1"/>
</dbReference>
<evidence type="ECO:0000256" key="2">
    <source>
        <dbReference type="ARBA" id="ARBA00005916"/>
    </source>
</evidence>
<feature type="domain" description="Glutamyl-tRNA reductase N-terminal" evidence="15">
    <location>
        <begin position="6"/>
        <end position="156"/>
    </location>
</feature>
<organism evidence="16 17">
    <name type="scientific">Pseudofrankia asymbiotica</name>
    <dbReference type="NCBI Taxonomy" id="1834516"/>
    <lineage>
        <taxon>Bacteria</taxon>
        <taxon>Bacillati</taxon>
        <taxon>Actinomycetota</taxon>
        <taxon>Actinomycetes</taxon>
        <taxon>Frankiales</taxon>
        <taxon>Frankiaceae</taxon>
        <taxon>Pseudofrankia</taxon>
    </lineage>
</organism>
<dbReference type="SUPFAM" id="SSF51735">
    <property type="entry name" value="NAD(P)-binding Rossmann-fold domains"/>
    <property type="match status" value="1"/>
</dbReference>
<dbReference type="HAMAP" id="MF_00087">
    <property type="entry name" value="Glu_tRNA_reductase"/>
    <property type="match status" value="1"/>
</dbReference>
<dbReference type="InterPro" id="IPR015895">
    <property type="entry name" value="4pyrrol_synth_GluRdtase_N"/>
</dbReference>
<evidence type="ECO:0000256" key="12">
    <source>
        <dbReference type="PIRSR" id="PIRSR000445-4"/>
    </source>
</evidence>
<evidence type="ECO:0000259" key="15">
    <source>
        <dbReference type="Pfam" id="PF05201"/>
    </source>
</evidence>
<dbReference type="InterPro" id="IPR036343">
    <property type="entry name" value="GluRdtase_N_sf"/>
</dbReference>
<keyword evidence="5 8" id="KW-0560">Oxidoreductase</keyword>
<dbReference type="Pfam" id="PF05201">
    <property type="entry name" value="GlutR_N"/>
    <property type="match status" value="1"/>
</dbReference>
<keyword evidence="17" id="KW-1185">Reference proteome</keyword>
<feature type="active site" description="Nucleophile" evidence="8 9">
    <location>
        <position position="50"/>
    </location>
</feature>
<comment type="subunit">
    <text evidence="8">Homodimer.</text>
</comment>
<comment type="domain">
    <text evidence="8">Possesses an unusual extended V-shaped dimeric structure with each monomer consisting of three distinct domains arranged along a curved 'spinal' alpha-helix. The N-terminal catalytic domain specifically recognizes the glutamate moiety of the substrate. The second domain is the NADPH-binding domain, and the third C-terminal domain is responsible for dimerization.</text>
</comment>
<feature type="domain" description="Quinate/shikimate 5-dehydrogenase/glutamyl-tRNA reductase" evidence="14">
    <location>
        <begin position="252"/>
        <end position="376"/>
    </location>
</feature>
<dbReference type="Pfam" id="PF01488">
    <property type="entry name" value="Shikimate_DH"/>
    <property type="match status" value="1"/>
</dbReference>
<dbReference type="InterPro" id="IPR036291">
    <property type="entry name" value="NAD(P)-bd_dom_sf"/>
</dbReference>
<evidence type="ECO:0000259" key="14">
    <source>
        <dbReference type="Pfam" id="PF01488"/>
    </source>
</evidence>
<dbReference type="GO" id="GO:0008883">
    <property type="term" value="F:glutamyl-tRNA reductase activity"/>
    <property type="evidence" value="ECO:0007669"/>
    <property type="project" value="UniProtKB-UniRule"/>
</dbReference>
<dbReference type="SUPFAM" id="SSF69075">
    <property type="entry name" value="Glutamyl tRNA-reductase dimerization domain"/>
    <property type="match status" value="1"/>
</dbReference>
<evidence type="ECO:0000256" key="10">
    <source>
        <dbReference type="PIRSR" id="PIRSR000445-2"/>
    </source>
</evidence>
<dbReference type="AlphaFoldDB" id="A0A1V2IBK0"/>
<dbReference type="PANTHER" id="PTHR43013">
    <property type="entry name" value="GLUTAMYL-TRNA REDUCTASE"/>
    <property type="match status" value="1"/>
</dbReference>
<feature type="binding site" evidence="8 10">
    <location>
        <begin position="49"/>
        <end position="52"/>
    </location>
    <ligand>
        <name>substrate</name>
    </ligand>
</feature>
<dbReference type="STRING" id="1834516.BL253_15225"/>
<dbReference type="InterPro" id="IPR018214">
    <property type="entry name" value="GluRdtase_CS"/>
</dbReference>
<evidence type="ECO:0000256" key="6">
    <source>
        <dbReference type="ARBA" id="ARBA00023244"/>
    </source>
</evidence>
<dbReference type="GO" id="GO:0050661">
    <property type="term" value="F:NADP binding"/>
    <property type="evidence" value="ECO:0007669"/>
    <property type="project" value="InterPro"/>
</dbReference>
<dbReference type="NCBIfam" id="NF000744">
    <property type="entry name" value="PRK00045.1-3"/>
    <property type="match status" value="1"/>
</dbReference>
<reference evidence="17" key="1">
    <citation type="submission" date="2016-10" db="EMBL/GenBank/DDBJ databases">
        <title>Frankia sp. NRRL B-16386 Genome sequencing.</title>
        <authorList>
            <person name="Ghodhbane-Gtari F."/>
            <person name="Swanson E."/>
            <person name="Gueddou A."/>
            <person name="Hezbri K."/>
            <person name="Ktari K."/>
            <person name="Nouioui I."/>
            <person name="Morris K."/>
            <person name="Simpson S."/>
            <person name="Abebe-Akele F."/>
            <person name="Thomas K."/>
            <person name="Gtari M."/>
            <person name="Tisa L.S."/>
        </authorList>
    </citation>
    <scope>NUCLEOTIDE SEQUENCE [LARGE SCALE GENOMIC DNA]</scope>
    <source>
        <strain evidence="17">NRRL B-16386</strain>
    </source>
</reference>
<evidence type="ECO:0000313" key="16">
    <source>
        <dbReference type="EMBL" id="ONH30249.1"/>
    </source>
</evidence>
<feature type="binding site" evidence="8 10">
    <location>
        <begin position="114"/>
        <end position="116"/>
    </location>
    <ligand>
        <name>substrate</name>
    </ligand>
</feature>
<evidence type="ECO:0000259" key="13">
    <source>
        <dbReference type="Pfam" id="PF00745"/>
    </source>
</evidence>
<feature type="binding site" evidence="8 10">
    <location>
        <position position="109"/>
    </location>
    <ligand>
        <name>substrate</name>
    </ligand>
</feature>
<dbReference type="CDD" id="cd05213">
    <property type="entry name" value="NAD_bind_Glutamyl_tRNA_reduct"/>
    <property type="match status" value="1"/>
</dbReference>
<evidence type="ECO:0000256" key="11">
    <source>
        <dbReference type="PIRSR" id="PIRSR000445-3"/>
    </source>
</evidence>
<dbReference type="PANTHER" id="PTHR43013:SF1">
    <property type="entry name" value="GLUTAMYL-TRNA REDUCTASE"/>
    <property type="match status" value="1"/>
</dbReference>
<evidence type="ECO:0000256" key="1">
    <source>
        <dbReference type="ARBA" id="ARBA00005059"/>
    </source>
</evidence>
<dbReference type="GO" id="GO:0019353">
    <property type="term" value="P:protoporphyrinogen IX biosynthetic process from glutamate"/>
    <property type="evidence" value="ECO:0007669"/>
    <property type="project" value="TreeGrafter"/>
</dbReference>
<dbReference type="InterPro" id="IPR015896">
    <property type="entry name" value="4pyrrol_synth_GluRdtase_dimer"/>
</dbReference>
<name>A0A1V2IBK0_9ACTN</name>
<dbReference type="Pfam" id="PF00745">
    <property type="entry name" value="GlutR_dimer"/>
    <property type="match status" value="1"/>
</dbReference>
<gene>
    <name evidence="8" type="primary">hemA</name>
    <name evidence="16" type="ORF">BL253_15225</name>
</gene>
<feature type="site" description="Important for activity" evidence="8 12">
    <location>
        <position position="99"/>
    </location>
</feature>
<evidence type="ECO:0000256" key="8">
    <source>
        <dbReference type="HAMAP-Rule" id="MF_00087"/>
    </source>
</evidence>
<feature type="domain" description="Tetrapyrrole biosynthesis glutamyl-tRNA reductase dimerisation" evidence="13">
    <location>
        <begin position="391"/>
        <end position="489"/>
    </location>
</feature>
<comment type="caution">
    <text evidence="16">The sequence shown here is derived from an EMBL/GenBank/DDBJ whole genome shotgun (WGS) entry which is preliminary data.</text>
</comment>
<keyword evidence="6 8" id="KW-0627">Porphyrin biosynthesis</keyword>
<evidence type="ECO:0000256" key="3">
    <source>
        <dbReference type="ARBA" id="ARBA00012970"/>
    </source>
</evidence>
<comment type="function">
    <text evidence="8">Catalyzes the NADPH-dependent reduction of glutamyl-tRNA(Glu) to glutamate 1-semialdehyde (GSA).</text>
</comment>
<sequence length="506" mass="52346">MSVLAVGLNHRTAPNSLLELAAVSGDDVPKVLSDLVQADHVLEAVVLSTCNRTEIYAEVDTFHGGLADVSDQLSRVCGVDLSELSPHLYVHHEARAVGHLFTVVCGLDSMLVGESQILGQVRTAFRGAQGTGAAGGSLAALFQTALRVGKRAHSETSIDAAGASIVSVGLQIAAGSLEVRRPERLSTDATSLVAGALVGQRQPDESGVPVRSAKLADGVPAGSAEPIGEVVIGEVRGWSGQAAGAPQADLPLAGCRVLIIGAGAVGGLTAATVRRAGAAELVVANRTPARAASIAENHGAQIVGLADLPHEIAQADLVVSSTDATGLVVSYEMVEAALAARAGRPLVFLDLALPHDIDPMVRELPGVVLVDLESLRAALEGAEVSHDVEAVRSLVSAEVTGFLNRRGAVRVAPTVVALRAQAAAIAQDELDRLRGRLPGLDAREWEMVTGTVRRVVDKLLHAPTVRVQQLANGPAGDSYAEALRELFDLPREVPAVVSAPDLLEQP</sequence>
<feature type="binding site" evidence="8 10">
    <location>
        <position position="120"/>
    </location>
    <ligand>
        <name>substrate</name>
    </ligand>
</feature>
<dbReference type="FunFam" id="3.30.460.30:FF:000001">
    <property type="entry name" value="Glutamyl-tRNA reductase"/>
    <property type="match status" value="1"/>
</dbReference>
<evidence type="ECO:0000256" key="5">
    <source>
        <dbReference type="ARBA" id="ARBA00023002"/>
    </source>
</evidence>
<proteinExistence type="inferred from homology"/>
<accession>A0A1V2IBK0</accession>
<dbReference type="Gene3D" id="3.40.50.720">
    <property type="entry name" value="NAD(P)-binding Rossmann-like Domain"/>
    <property type="match status" value="1"/>
</dbReference>
<dbReference type="Gene3D" id="3.30.460.30">
    <property type="entry name" value="Glutamyl-tRNA reductase, N-terminal domain"/>
    <property type="match status" value="1"/>
</dbReference>
<protein>
    <recommendedName>
        <fullName evidence="3 8">Glutamyl-tRNA reductase</fullName>
        <shortName evidence="8">GluTR</shortName>
        <ecNumber evidence="3 8">1.2.1.70</ecNumber>
    </recommendedName>
</protein>
<dbReference type="InterPro" id="IPR036453">
    <property type="entry name" value="GluRdtase_dimer_dom_sf"/>
</dbReference>
<feature type="binding site" evidence="8 11">
    <location>
        <begin position="261"/>
        <end position="266"/>
    </location>
    <ligand>
        <name>NADP(+)</name>
        <dbReference type="ChEBI" id="CHEBI:58349"/>
    </ligand>
</feature>
<dbReference type="PIRSF" id="PIRSF000445">
    <property type="entry name" value="4pyrrol_synth_GluRdtase"/>
    <property type="match status" value="1"/>
</dbReference>
<keyword evidence="4 8" id="KW-0521">NADP</keyword>
<dbReference type="InterPro" id="IPR006151">
    <property type="entry name" value="Shikm_DH/Glu-tRNA_Rdtase"/>
</dbReference>
<evidence type="ECO:0000256" key="9">
    <source>
        <dbReference type="PIRSR" id="PIRSR000445-1"/>
    </source>
</evidence>
<comment type="catalytic activity">
    <reaction evidence="7 8">
        <text>(S)-4-amino-5-oxopentanoate + tRNA(Glu) + NADP(+) = L-glutamyl-tRNA(Glu) + NADPH + H(+)</text>
        <dbReference type="Rhea" id="RHEA:12344"/>
        <dbReference type="Rhea" id="RHEA-COMP:9663"/>
        <dbReference type="Rhea" id="RHEA-COMP:9680"/>
        <dbReference type="ChEBI" id="CHEBI:15378"/>
        <dbReference type="ChEBI" id="CHEBI:57501"/>
        <dbReference type="ChEBI" id="CHEBI:57783"/>
        <dbReference type="ChEBI" id="CHEBI:58349"/>
        <dbReference type="ChEBI" id="CHEBI:78442"/>
        <dbReference type="ChEBI" id="CHEBI:78520"/>
        <dbReference type="EC" id="1.2.1.70"/>
    </reaction>
</comment>
<dbReference type="EMBL" id="MOMC01000028">
    <property type="protein sequence ID" value="ONH30249.1"/>
    <property type="molecule type" value="Genomic_DNA"/>
</dbReference>
<dbReference type="PROSITE" id="PS00747">
    <property type="entry name" value="GLUTR"/>
    <property type="match status" value="1"/>
</dbReference>
<dbReference type="OrthoDB" id="110209at2"/>
<comment type="similarity">
    <text evidence="2 8">Belongs to the glutamyl-tRNA reductase family.</text>
</comment>